<sequence>MMLAHDVENLNGVDVECMSVDFHGRPSSLARFMQAKGRARDGYNDDLCAGLRHEVTVEVKAKYEMLENDDNGTACRDVEEGSDTEFDCRSRCRMKFIQQLCKCTGLTLSYLAKEDEKELQKYPLCDYEKCDIDVENIHIADEQCSKKCFRDCTQIRYEVFHEAQGKMLQENLTLVNLNWGSFEYLTLKQDWVWSVTTFIAALGGSIGMWLGLSILSLIQGSTYLYMYLTKEVIRKRVIAQQVAPGERKRSLVNSTKFAVNPLASPFGNKSEVKKRRTSLPSEVPMNVTYNNNP</sequence>
<evidence type="ECO:0000256" key="12">
    <source>
        <dbReference type="ARBA" id="ARBA00023303"/>
    </source>
</evidence>
<protein>
    <submittedName>
        <fullName evidence="17">Amiloride-sensitive sodium channel</fullName>
    </submittedName>
</protein>
<reference evidence="17" key="1">
    <citation type="submission" date="2017-02" db="UniProtKB">
        <authorList>
            <consortium name="WormBaseParasite"/>
        </authorList>
    </citation>
    <scope>IDENTIFICATION</scope>
</reference>
<evidence type="ECO:0000313" key="17">
    <source>
        <dbReference type="WBParaSite" id="ASIM_0001897601-mRNA-1"/>
    </source>
</evidence>
<keyword evidence="16" id="KW-1185">Reference proteome</keyword>
<evidence type="ECO:0000256" key="13">
    <source>
        <dbReference type="RuleBase" id="RU000679"/>
    </source>
</evidence>
<keyword evidence="3 13" id="KW-0813">Transport</keyword>
<evidence type="ECO:0000313" key="16">
    <source>
        <dbReference type="Proteomes" id="UP000267096"/>
    </source>
</evidence>
<keyword evidence="7" id="KW-0915">Sodium</keyword>
<evidence type="ECO:0000256" key="4">
    <source>
        <dbReference type="ARBA" id="ARBA00022461"/>
    </source>
</evidence>
<keyword evidence="6 14" id="KW-1133">Transmembrane helix</keyword>
<accession>A0A0M3KDC3</accession>
<keyword evidence="8 13" id="KW-0406">Ion transport</keyword>
<evidence type="ECO:0000313" key="15">
    <source>
        <dbReference type="EMBL" id="VDK64533.1"/>
    </source>
</evidence>
<dbReference type="AlphaFoldDB" id="A0A0M3KDC3"/>
<comment type="subcellular location">
    <subcellularLocation>
        <location evidence="1">Membrane</location>
        <topology evidence="1">Multi-pass membrane protein</topology>
    </subcellularLocation>
</comment>
<keyword evidence="9 14" id="KW-0472">Membrane</keyword>
<evidence type="ECO:0000256" key="14">
    <source>
        <dbReference type="SAM" id="Phobius"/>
    </source>
</evidence>
<evidence type="ECO:0000256" key="10">
    <source>
        <dbReference type="ARBA" id="ARBA00023180"/>
    </source>
</evidence>
<evidence type="ECO:0000256" key="11">
    <source>
        <dbReference type="ARBA" id="ARBA00023201"/>
    </source>
</evidence>
<keyword evidence="4 13" id="KW-0894">Sodium channel</keyword>
<evidence type="ECO:0000256" key="3">
    <source>
        <dbReference type="ARBA" id="ARBA00022448"/>
    </source>
</evidence>
<dbReference type="InterPro" id="IPR001873">
    <property type="entry name" value="ENaC"/>
</dbReference>
<gene>
    <name evidence="15" type="ORF">ASIM_LOCUS18371</name>
</gene>
<evidence type="ECO:0000256" key="1">
    <source>
        <dbReference type="ARBA" id="ARBA00004141"/>
    </source>
</evidence>
<dbReference type="PANTHER" id="PTHR11690:SF227">
    <property type="entry name" value="AMILORIDE-SENSITIVE SODIUM CHANNEL"/>
    <property type="match status" value="1"/>
</dbReference>
<name>A0A0M3KDC3_ANISI</name>
<dbReference type="Gene3D" id="1.10.287.770">
    <property type="entry name" value="YojJ-like"/>
    <property type="match status" value="1"/>
</dbReference>
<dbReference type="EMBL" id="UYRR01035413">
    <property type="protein sequence ID" value="VDK64533.1"/>
    <property type="molecule type" value="Genomic_DNA"/>
</dbReference>
<dbReference type="PANTHER" id="PTHR11690">
    <property type="entry name" value="AMILORIDE-SENSITIVE SODIUM CHANNEL-RELATED"/>
    <property type="match status" value="1"/>
</dbReference>
<dbReference type="OrthoDB" id="6021021at2759"/>
<evidence type="ECO:0000256" key="7">
    <source>
        <dbReference type="ARBA" id="ARBA00023053"/>
    </source>
</evidence>
<evidence type="ECO:0000256" key="8">
    <source>
        <dbReference type="ARBA" id="ARBA00023065"/>
    </source>
</evidence>
<dbReference type="Proteomes" id="UP000267096">
    <property type="component" value="Unassembled WGS sequence"/>
</dbReference>
<reference evidence="15 16" key="2">
    <citation type="submission" date="2018-11" db="EMBL/GenBank/DDBJ databases">
        <authorList>
            <consortium name="Pathogen Informatics"/>
        </authorList>
    </citation>
    <scope>NUCLEOTIDE SEQUENCE [LARGE SCALE GENOMIC DNA]</scope>
</reference>
<proteinExistence type="inferred from homology"/>
<dbReference type="Pfam" id="PF00858">
    <property type="entry name" value="ASC"/>
    <property type="match status" value="1"/>
</dbReference>
<evidence type="ECO:0000256" key="6">
    <source>
        <dbReference type="ARBA" id="ARBA00022989"/>
    </source>
</evidence>
<keyword evidence="12 13" id="KW-0407">Ion channel</keyword>
<keyword evidence="11 13" id="KW-0739">Sodium transport</keyword>
<keyword evidence="10" id="KW-0325">Glycoprotein</keyword>
<evidence type="ECO:0000256" key="2">
    <source>
        <dbReference type="ARBA" id="ARBA00007193"/>
    </source>
</evidence>
<comment type="similarity">
    <text evidence="2 13">Belongs to the amiloride-sensitive sodium channel (TC 1.A.6) family.</text>
</comment>
<feature type="transmembrane region" description="Helical" evidence="14">
    <location>
        <begin position="191"/>
        <end position="218"/>
    </location>
</feature>
<dbReference type="GO" id="GO:0015280">
    <property type="term" value="F:ligand-gated sodium channel activity"/>
    <property type="evidence" value="ECO:0007669"/>
    <property type="project" value="TreeGrafter"/>
</dbReference>
<evidence type="ECO:0000256" key="5">
    <source>
        <dbReference type="ARBA" id="ARBA00022692"/>
    </source>
</evidence>
<evidence type="ECO:0000256" key="9">
    <source>
        <dbReference type="ARBA" id="ARBA00023136"/>
    </source>
</evidence>
<keyword evidence="5 13" id="KW-0812">Transmembrane</keyword>
<organism evidence="17">
    <name type="scientific">Anisakis simplex</name>
    <name type="common">Herring worm</name>
    <dbReference type="NCBI Taxonomy" id="6269"/>
    <lineage>
        <taxon>Eukaryota</taxon>
        <taxon>Metazoa</taxon>
        <taxon>Ecdysozoa</taxon>
        <taxon>Nematoda</taxon>
        <taxon>Chromadorea</taxon>
        <taxon>Rhabditida</taxon>
        <taxon>Spirurina</taxon>
        <taxon>Ascaridomorpha</taxon>
        <taxon>Ascaridoidea</taxon>
        <taxon>Anisakidae</taxon>
        <taxon>Anisakis</taxon>
        <taxon>Anisakis simplex complex</taxon>
    </lineage>
</organism>
<dbReference type="GO" id="GO:0005886">
    <property type="term" value="C:plasma membrane"/>
    <property type="evidence" value="ECO:0007669"/>
    <property type="project" value="TreeGrafter"/>
</dbReference>
<dbReference type="WBParaSite" id="ASIM_0001897601-mRNA-1">
    <property type="protein sequence ID" value="ASIM_0001897601-mRNA-1"/>
    <property type="gene ID" value="ASIM_0001897601"/>
</dbReference>